<protein>
    <submittedName>
        <fullName evidence="3">Uncharacterized protein</fullName>
    </submittedName>
</protein>
<evidence type="ECO:0000313" key="4">
    <source>
        <dbReference type="Proteomes" id="UP001313282"/>
    </source>
</evidence>
<feature type="compositionally biased region" description="Low complexity" evidence="2">
    <location>
        <begin position="703"/>
        <end position="718"/>
    </location>
</feature>
<feature type="compositionally biased region" description="Basic and acidic residues" evidence="2">
    <location>
        <begin position="53"/>
        <end position="67"/>
    </location>
</feature>
<proteinExistence type="predicted"/>
<dbReference type="EMBL" id="JAVHNR010000008">
    <property type="protein sequence ID" value="KAK6334711.1"/>
    <property type="molecule type" value="Genomic_DNA"/>
</dbReference>
<feature type="region of interest" description="Disordered" evidence="2">
    <location>
        <begin position="585"/>
        <end position="863"/>
    </location>
</feature>
<feature type="compositionally biased region" description="Polar residues" evidence="2">
    <location>
        <begin position="17"/>
        <end position="26"/>
    </location>
</feature>
<comment type="caution">
    <text evidence="3">The sequence shown here is derived from an EMBL/GenBank/DDBJ whole genome shotgun (WGS) entry which is preliminary data.</text>
</comment>
<sequence length="863" mass="94796">MPPSWSGLFTSKKDNGSDGSISPTPNSKREKRKEKQSTSGHGMGYLRGYADNDDPRLAYHHRGDPRSNGRFIDPRGMGFSAREDPDIIRSRLMGQFQSSLNSVVTDSIRKACLHWDDEVLHLENNYHNVLEERNGLKTENKNLANKVKALEAEVNAKVALLREFQSGHLKTAGSKKLAPSSSAISTEYEGLERRIKDTVFARLARLNIKDPYIHTLLHHQPFLEAVKSIMVDAKEAEDAENVPLNLLEVVEESEKKGLLMWIIQGVIHDVLHRKVMDIHMPGLNLNELQVMEKIFNVIALSEEGQGMKSAQEWRADTYRRLAYWAENVEELGNHIKTSPVINEISQIFAAVIDGAETDIKRILQPLCDESPEGKNFSRLIVDIVDRAFQFSILIGSQTARYELHRDLDHTDDFKAVPDHLEENASAANNSNVSLFYAVPALVKGSSEDGEAYDVSELLVSGKIYVLFGFGDLIEEEERLPDVPEKLPIQLASPVNGGDLEHENLDAITPIRPNVPPAVPRELDVERHLDTPSETTPEPKSLAVDPSTNPSGADTLPNESNPSMTEFSEIIPEQELIVISTIKDMTESSDQAPKNEPSGATAMTTSNSSEKDTPKETLDTSKQQGQAAEEAPHQEPSTKTGQVIADPKSPEPLPQATQQTPKELLEVLPNSGHLPSPEKKFQSPEAHLTETPASLSLPRPPSIPNQAAPPQQGVPAAIPELQCPVLAPVGTEPAPLPIQTQPPVSHTASVAAELEGIPRPQVPLEAQEESSPEPSTSSTSQNQELASQNELEQQQQQQHHLSSQLTNNNSESSNNESSNSEISLMHSTPRTLPPGPIKLNVSSDSSKIQVTMQEEKGTSVETVV</sequence>
<keyword evidence="1" id="KW-0175">Coiled coil</keyword>
<organism evidence="3 4">
    <name type="scientific">Orbilia javanica</name>
    <dbReference type="NCBI Taxonomy" id="47235"/>
    <lineage>
        <taxon>Eukaryota</taxon>
        <taxon>Fungi</taxon>
        <taxon>Dikarya</taxon>
        <taxon>Ascomycota</taxon>
        <taxon>Pezizomycotina</taxon>
        <taxon>Orbiliomycetes</taxon>
        <taxon>Orbiliales</taxon>
        <taxon>Orbiliaceae</taxon>
        <taxon>Orbilia</taxon>
    </lineage>
</organism>
<evidence type="ECO:0000256" key="1">
    <source>
        <dbReference type="SAM" id="Coils"/>
    </source>
</evidence>
<feature type="compositionally biased region" description="Basic and acidic residues" evidence="2">
    <location>
        <begin position="608"/>
        <end position="618"/>
    </location>
</feature>
<name>A0AAN8MTX3_9PEZI</name>
<feature type="region of interest" description="Disordered" evidence="2">
    <location>
        <begin position="529"/>
        <end position="570"/>
    </location>
</feature>
<feature type="compositionally biased region" description="Polar residues" evidence="2">
    <location>
        <begin position="839"/>
        <end position="851"/>
    </location>
</feature>
<feature type="region of interest" description="Disordered" evidence="2">
    <location>
        <begin position="1"/>
        <end position="78"/>
    </location>
</feature>
<feature type="compositionally biased region" description="Polar residues" evidence="2">
    <location>
        <begin position="545"/>
        <end position="565"/>
    </location>
</feature>
<evidence type="ECO:0000313" key="3">
    <source>
        <dbReference type="EMBL" id="KAK6334711.1"/>
    </source>
</evidence>
<feature type="coiled-coil region" evidence="1">
    <location>
        <begin position="119"/>
        <end position="160"/>
    </location>
</feature>
<feature type="compositionally biased region" description="Low complexity" evidence="2">
    <location>
        <begin position="771"/>
        <end position="820"/>
    </location>
</feature>
<keyword evidence="4" id="KW-1185">Reference proteome</keyword>
<evidence type="ECO:0000256" key="2">
    <source>
        <dbReference type="SAM" id="MobiDB-lite"/>
    </source>
</evidence>
<accession>A0AAN8MTX3</accession>
<feature type="compositionally biased region" description="Polar residues" evidence="2">
    <location>
        <begin position="737"/>
        <end position="747"/>
    </location>
</feature>
<gene>
    <name evidence="3" type="ORF">TWF718_010158</name>
</gene>
<reference evidence="3 4" key="1">
    <citation type="submission" date="2019-10" db="EMBL/GenBank/DDBJ databases">
        <authorList>
            <person name="Palmer J.M."/>
        </authorList>
    </citation>
    <scope>NUCLEOTIDE SEQUENCE [LARGE SCALE GENOMIC DNA]</scope>
    <source>
        <strain evidence="3 4">TWF718</strain>
    </source>
</reference>
<dbReference type="Proteomes" id="UP001313282">
    <property type="component" value="Unassembled WGS sequence"/>
</dbReference>
<dbReference type="AlphaFoldDB" id="A0AAN8MTX3"/>